<dbReference type="EMBL" id="JARYMX010000004">
    <property type="protein sequence ID" value="KAJ9551408.1"/>
    <property type="molecule type" value="Genomic_DNA"/>
</dbReference>
<dbReference type="Proteomes" id="UP001172457">
    <property type="component" value="Chromosome 4"/>
</dbReference>
<gene>
    <name evidence="7" type="ORF">OSB04_015453</name>
</gene>
<feature type="region of interest" description="Disordered" evidence="5">
    <location>
        <begin position="389"/>
        <end position="415"/>
    </location>
</feature>
<dbReference type="SMART" id="SM00575">
    <property type="entry name" value="ZnF_PMZ"/>
    <property type="match status" value="1"/>
</dbReference>
<evidence type="ECO:0000256" key="2">
    <source>
        <dbReference type="ARBA" id="ARBA00022771"/>
    </source>
</evidence>
<keyword evidence="1" id="KW-0479">Metal-binding</keyword>
<dbReference type="PANTHER" id="PTHR31973:SF188">
    <property type="entry name" value="POLYPROTEIN, PUTATIVE-RELATED"/>
    <property type="match status" value="1"/>
</dbReference>
<keyword evidence="8" id="KW-1185">Reference proteome</keyword>
<dbReference type="PROSITE" id="PS50966">
    <property type="entry name" value="ZF_SWIM"/>
    <property type="match status" value="1"/>
</dbReference>
<organism evidence="7 8">
    <name type="scientific">Centaurea solstitialis</name>
    <name type="common">yellow star-thistle</name>
    <dbReference type="NCBI Taxonomy" id="347529"/>
    <lineage>
        <taxon>Eukaryota</taxon>
        <taxon>Viridiplantae</taxon>
        <taxon>Streptophyta</taxon>
        <taxon>Embryophyta</taxon>
        <taxon>Tracheophyta</taxon>
        <taxon>Spermatophyta</taxon>
        <taxon>Magnoliopsida</taxon>
        <taxon>eudicotyledons</taxon>
        <taxon>Gunneridae</taxon>
        <taxon>Pentapetalae</taxon>
        <taxon>asterids</taxon>
        <taxon>campanulids</taxon>
        <taxon>Asterales</taxon>
        <taxon>Asteraceae</taxon>
        <taxon>Carduoideae</taxon>
        <taxon>Cardueae</taxon>
        <taxon>Centaureinae</taxon>
        <taxon>Centaurea</taxon>
    </lineage>
</organism>
<evidence type="ECO:0000313" key="8">
    <source>
        <dbReference type="Proteomes" id="UP001172457"/>
    </source>
</evidence>
<feature type="compositionally biased region" description="Basic and acidic residues" evidence="5">
    <location>
        <begin position="43"/>
        <end position="61"/>
    </location>
</feature>
<evidence type="ECO:0000256" key="3">
    <source>
        <dbReference type="ARBA" id="ARBA00022833"/>
    </source>
</evidence>
<sequence length="458" mass="52649">MSHHRHHHYEPIKIPPLEPINITAIDIKSIVDMTLLRVKQRRSSPEKIDVLQEKEKEPPEKPDEEIVPVVTEPPQESISVAIKSPQKVIPILTEPLHEVVPIIAEPPQELISVVTKSSPVMIEPSQEISPVIPEPPPKPLFEKVKEGTTCIVPTIKTSKYTEPIPRKVSLVSYPYELDEITLVWSRSRPLYVDPFLSFKDQPKNMLYDLMLHRNPEEVRDLHENSRSSSFQVGVTDVDRFRPVLEFFKDFWKPRKRARKKRRIKQQGIPDLAARGYISRREPIADQIAYQISPGFIAEVRDYGYNAEVDMHHRNCTCLKWQVSGLPCGHVITVAKRMGKKDVFYLITQPYYMTELYKATYHGVIKPVGPAETWHYPQNPLPTVLPPLIIKRPVGRPKGNKRRPSRGESRSQQKCPRCEEYEHISSQCPWIPNSARGSSQLEPIGTVDLNSGYDNVRFN</sequence>
<comment type="caution">
    <text evidence="7">The sequence shown here is derived from an EMBL/GenBank/DDBJ whole genome shotgun (WGS) entry which is preliminary data.</text>
</comment>
<dbReference type="AlphaFoldDB" id="A0AA38TJ37"/>
<proteinExistence type="predicted"/>
<accession>A0AA38TJ37</accession>
<name>A0AA38TJ37_9ASTR</name>
<evidence type="ECO:0000256" key="1">
    <source>
        <dbReference type="ARBA" id="ARBA00022723"/>
    </source>
</evidence>
<evidence type="ECO:0000256" key="4">
    <source>
        <dbReference type="PROSITE-ProRule" id="PRU00325"/>
    </source>
</evidence>
<feature type="compositionally biased region" description="Basic and acidic residues" evidence="5">
    <location>
        <begin position="404"/>
        <end position="415"/>
    </location>
</feature>
<keyword evidence="2 4" id="KW-0863">Zinc-finger</keyword>
<evidence type="ECO:0000313" key="7">
    <source>
        <dbReference type="EMBL" id="KAJ9551408.1"/>
    </source>
</evidence>
<feature type="region of interest" description="Disordered" evidence="5">
    <location>
        <begin position="42"/>
        <end position="64"/>
    </location>
</feature>
<keyword evidence="3" id="KW-0862">Zinc</keyword>
<feature type="domain" description="SWIM-type" evidence="6">
    <location>
        <begin position="304"/>
        <end position="338"/>
    </location>
</feature>
<dbReference type="Pfam" id="PF04434">
    <property type="entry name" value="SWIM"/>
    <property type="match status" value="1"/>
</dbReference>
<dbReference type="PANTHER" id="PTHR31973">
    <property type="entry name" value="POLYPROTEIN, PUTATIVE-RELATED"/>
    <property type="match status" value="1"/>
</dbReference>
<dbReference type="InterPro" id="IPR007527">
    <property type="entry name" value="Znf_SWIM"/>
</dbReference>
<dbReference type="GO" id="GO:0008270">
    <property type="term" value="F:zinc ion binding"/>
    <property type="evidence" value="ECO:0007669"/>
    <property type="project" value="UniProtKB-KW"/>
</dbReference>
<feature type="compositionally biased region" description="Basic residues" evidence="5">
    <location>
        <begin position="392"/>
        <end position="403"/>
    </location>
</feature>
<evidence type="ECO:0000259" key="6">
    <source>
        <dbReference type="PROSITE" id="PS50966"/>
    </source>
</evidence>
<evidence type="ECO:0000256" key="5">
    <source>
        <dbReference type="SAM" id="MobiDB-lite"/>
    </source>
</evidence>
<protein>
    <recommendedName>
        <fullName evidence="6">SWIM-type domain-containing protein</fullName>
    </recommendedName>
</protein>
<dbReference type="InterPro" id="IPR006564">
    <property type="entry name" value="Znf_PMZ"/>
</dbReference>
<reference evidence="7" key="1">
    <citation type="submission" date="2023-03" db="EMBL/GenBank/DDBJ databases">
        <title>Chromosome-scale reference genome and RAD-based genetic map of yellow starthistle (Centaurea solstitialis) reveal putative structural variation and QTLs associated with invader traits.</title>
        <authorList>
            <person name="Reatini B."/>
            <person name="Cang F.A."/>
            <person name="Jiang Q."/>
            <person name="Mckibben M.T.W."/>
            <person name="Barker M.S."/>
            <person name="Rieseberg L.H."/>
            <person name="Dlugosch K.M."/>
        </authorList>
    </citation>
    <scope>NUCLEOTIDE SEQUENCE</scope>
    <source>
        <strain evidence="7">CAN-66</strain>
        <tissue evidence="7">Leaf</tissue>
    </source>
</reference>